<dbReference type="InterPro" id="IPR041224">
    <property type="entry name" value="BPA_C"/>
</dbReference>
<dbReference type="EMBL" id="CP136920">
    <property type="protein sequence ID" value="WOO43690.1"/>
    <property type="molecule type" value="Genomic_DNA"/>
</dbReference>
<feature type="chain" id="PRO_5042968627" evidence="2">
    <location>
        <begin position="24"/>
        <end position="665"/>
    </location>
</feature>
<dbReference type="AlphaFoldDB" id="A0AAQ3LGZ3"/>
<dbReference type="RefSeq" id="WP_317836283.1">
    <property type="nucleotide sequence ID" value="NZ_CP136920.1"/>
</dbReference>
<evidence type="ECO:0000259" key="3">
    <source>
        <dbReference type="Pfam" id="PF18040"/>
    </source>
</evidence>
<organism evidence="5 6">
    <name type="scientific">Rubellicoccus peritrichatus</name>
    <dbReference type="NCBI Taxonomy" id="3080537"/>
    <lineage>
        <taxon>Bacteria</taxon>
        <taxon>Pseudomonadati</taxon>
        <taxon>Verrucomicrobiota</taxon>
        <taxon>Opitutia</taxon>
        <taxon>Puniceicoccales</taxon>
        <taxon>Cerasicoccaceae</taxon>
        <taxon>Rubellicoccus</taxon>
    </lineage>
</organism>
<feature type="region of interest" description="Disordered" evidence="1">
    <location>
        <begin position="120"/>
        <end position="140"/>
    </location>
</feature>
<proteinExistence type="predicted"/>
<evidence type="ECO:0000259" key="4">
    <source>
        <dbReference type="Pfam" id="PF18206"/>
    </source>
</evidence>
<dbReference type="Gene3D" id="2.60.120.1200">
    <property type="match status" value="1"/>
</dbReference>
<dbReference type="Gene3D" id="3.20.20.80">
    <property type="entry name" value="Glycosidases"/>
    <property type="match status" value="1"/>
</dbReference>
<sequence>MFTQNFSLILLIFAALMAGGCLKTSSSGDSSTPESNAAKLEVEPRMIDWSKPYIVVEPHITRSVQGISEVDRERYFAICDSGGWFPNRVKDQAMYDYLVNDLEISFGRELGPVKWLAKDMKEDPERPQHADLTKLKQKKHPEPDTQFYADFGPNLNVAAHGNHNAFPEFMGRVDNEDSLKHKYEEYMPENVEAAAELSAAVMKYNYTDFTRPRYYEPINEPHWSFYSDPHLAKWHLATMEAVKESTPEVLVGGPCSSVCYFYRNDYKGFKGMKDFIDETDGSLDFYSYHTYDYLRWRDGELRGRLQSGLPLEGTLDLIPNYTYNQFGEEMDIVVSEHGGYIGSQPKGEFDGEAVASEIMQIHHPDADPDSWEYEMQKRSIVNFGHVSSIISNTLAFMDHPHTLQKAVPFILFNTWNWDPKYYAGMYVPYEYTDKEHWVETDLTTFYKFFRGVDGRRVKALCSDPDLQVRAFVNGSKLFLAINNQSFESETVDLYGIETPTVEVRSLSRNNDFTTNYSEKTIDTPEVLTVAGRESLMIIADYGSAIKATGSVNEIVCYGDDVAKPLEEATFTINVPTDNEIDYAQLRVAVSRSPEASREPVITLNGKTLDVPMEDSAERYTDKEYAMTKLIYLDPADLEAVNTVTVSFPDSNEGAVGSAVIRVAAK</sequence>
<feature type="domain" description="Porphyranase beta-sandwich" evidence="4">
    <location>
        <begin position="465"/>
        <end position="562"/>
    </location>
</feature>
<dbReference type="InterPro" id="IPR040527">
    <property type="entry name" value="Beta-sand_Porphyrn"/>
</dbReference>
<evidence type="ECO:0000313" key="5">
    <source>
        <dbReference type="EMBL" id="WOO43690.1"/>
    </source>
</evidence>
<gene>
    <name evidence="5" type="ORF">RZN69_11380</name>
</gene>
<feature type="domain" description="Beta-porphyranase A C-terminal" evidence="3">
    <location>
        <begin position="569"/>
        <end position="662"/>
    </location>
</feature>
<feature type="signal peptide" evidence="2">
    <location>
        <begin position="1"/>
        <end position="23"/>
    </location>
</feature>
<protein>
    <submittedName>
        <fullName evidence="5">Beta-agarase</fullName>
    </submittedName>
</protein>
<evidence type="ECO:0000256" key="2">
    <source>
        <dbReference type="SAM" id="SignalP"/>
    </source>
</evidence>
<evidence type="ECO:0000256" key="1">
    <source>
        <dbReference type="SAM" id="MobiDB-lite"/>
    </source>
</evidence>
<dbReference type="CDD" id="cd21510">
    <property type="entry name" value="agarase_cat"/>
    <property type="match status" value="1"/>
</dbReference>
<feature type="compositionally biased region" description="Basic and acidic residues" evidence="1">
    <location>
        <begin position="120"/>
        <end position="134"/>
    </location>
</feature>
<evidence type="ECO:0000313" key="6">
    <source>
        <dbReference type="Proteomes" id="UP001304300"/>
    </source>
</evidence>
<dbReference type="InterPro" id="IPR017853">
    <property type="entry name" value="GH"/>
</dbReference>
<dbReference type="Pfam" id="PF18206">
    <property type="entry name" value="Porphyrn_cat_1"/>
    <property type="match status" value="1"/>
</dbReference>
<keyword evidence="2" id="KW-0732">Signal</keyword>
<reference evidence="5 6" key="1">
    <citation type="submission" date="2023-10" db="EMBL/GenBank/DDBJ databases">
        <title>Rubellicoccus peritrichatus gen. nov., sp. nov., isolated from an algae of coral reef tank.</title>
        <authorList>
            <person name="Luo J."/>
        </authorList>
    </citation>
    <scope>NUCLEOTIDE SEQUENCE [LARGE SCALE GENOMIC DNA]</scope>
    <source>
        <strain evidence="5 6">CR14</strain>
    </source>
</reference>
<dbReference type="KEGG" id="puo:RZN69_11380"/>
<name>A0AAQ3LGZ3_9BACT</name>
<accession>A0AAQ3LGZ3</accession>
<dbReference type="SUPFAM" id="SSF51445">
    <property type="entry name" value="(Trans)glycosidases"/>
    <property type="match status" value="1"/>
</dbReference>
<dbReference type="Proteomes" id="UP001304300">
    <property type="component" value="Chromosome"/>
</dbReference>
<keyword evidence="6" id="KW-1185">Reference proteome</keyword>
<dbReference type="Pfam" id="PF18040">
    <property type="entry name" value="BPA_C"/>
    <property type="match status" value="1"/>
</dbReference>